<feature type="region of interest" description="Disordered" evidence="1">
    <location>
        <begin position="1"/>
        <end position="26"/>
    </location>
</feature>
<dbReference type="Proteomes" id="UP001164929">
    <property type="component" value="Chromosome 4"/>
</dbReference>
<reference evidence="2 3" key="1">
    <citation type="journal article" date="2023" name="Mol. Ecol. Resour.">
        <title>Chromosome-level genome assembly of a triploid poplar Populus alba 'Berolinensis'.</title>
        <authorList>
            <person name="Chen S."/>
            <person name="Yu Y."/>
            <person name="Wang X."/>
            <person name="Wang S."/>
            <person name="Zhang T."/>
            <person name="Zhou Y."/>
            <person name="He R."/>
            <person name="Meng N."/>
            <person name="Wang Y."/>
            <person name="Liu W."/>
            <person name="Liu Z."/>
            <person name="Liu J."/>
            <person name="Guo Q."/>
            <person name="Huang H."/>
            <person name="Sederoff R.R."/>
            <person name="Wang G."/>
            <person name="Qu G."/>
            <person name="Chen S."/>
        </authorList>
    </citation>
    <scope>NUCLEOTIDE SEQUENCE [LARGE SCALE GENOMIC DNA]</scope>
    <source>
        <strain evidence="2">SC-2020</strain>
    </source>
</reference>
<protein>
    <submittedName>
        <fullName evidence="2">Uncharacterized protein</fullName>
    </submittedName>
</protein>
<name>A0AAD6R3S1_9ROSI</name>
<dbReference type="EMBL" id="JAQIZT010000004">
    <property type="protein sequence ID" value="KAJ7001062.1"/>
    <property type="molecule type" value="Genomic_DNA"/>
</dbReference>
<proteinExistence type="predicted"/>
<dbReference type="AlphaFoldDB" id="A0AAD6R3S1"/>
<comment type="caution">
    <text evidence="2">The sequence shown here is derived from an EMBL/GenBank/DDBJ whole genome shotgun (WGS) entry which is preliminary data.</text>
</comment>
<evidence type="ECO:0000256" key="1">
    <source>
        <dbReference type="SAM" id="MobiDB-lite"/>
    </source>
</evidence>
<evidence type="ECO:0000313" key="3">
    <source>
        <dbReference type="Proteomes" id="UP001164929"/>
    </source>
</evidence>
<accession>A0AAD6R3S1</accession>
<keyword evidence="3" id="KW-1185">Reference proteome</keyword>
<feature type="compositionally biased region" description="Low complexity" evidence="1">
    <location>
        <begin position="17"/>
        <end position="26"/>
    </location>
</feature>
<gene>
    <name evidence="2" type="ORF">NC653_011485</name>
</gene>
<organism evidence="2 3">
    <name type="scientific">Populus alba x Populus x berolinensis</name>
    <dbReference type="NCBI Taxonomy" id="444605"/>
    <lineage>
        <taxon>Eukaryota</taxon>
        <taxon>Viridiplantae</taxon>
        <taxon>Streptophyta</taxon>
        <taxon>Embryophyta</taxon>
        <taxon>Tracheophyta</taxon>
        <taxon>Spermatophyta</taxon>
        <taxon>Magnoliopsida</taxon>
        <taxon>eudicotyledons</taxon>
        <taxon>Gunneridae</taxon>
        <taxon>Pentapetalae</taxon>
        <taxon>rosids</taxon>
        <taxon>fabids</taxon>
        <taxon>Malpighiales</taxon>
        <taxon>Salicaceae</taxon>
        <taxon>Saliceae</taxon>
        <taxon>Populus</taxon>
    </lineage>
</organism>
<evidence type="ECO:0000313" key="2">
    <source>
        <dbReference type="EMBL" id="KAJ7001062.1"/>
    </source>
</evidence>
<sequence>MSLSRGQLDYPNRGKRSGTSSSSGPRCLTFFIALGQAGQLNRCACQPSKNFGVLEIISCDN</sequence>